<evidence type="ECO:0000256" key="3">
    <source>
        <dbReference type="ARBA" id="ARBA00022723"/>
    </source>
</evidence>
<feature type="binding site" evidence="9">
    <location>
        <position position="139"/>
    </location>
    <ligand>
        <name>Zn(2+)</name>
        <dbReference type="ChEBI" id="CHEBI:29105"/>
        <label>1</label>
    </ligand>
</feature>
<dbReference type="AlphaFoldDB" id="A0A1B2I6C1"/>
<evidence type="ECO:0000256" key="1">
    <source>
        <dbReference type="ARBA" id="ARBA00009692"/>
    </source>
</evidence>
<keyword evidence="5 9" id="KW-0862">Zinc</keyword>
<dbReference type="KEGG" id="cpor:BED41_10870"/>
<keyword evidence="6" id="KW-0482">Metalloprotease</keyword>
<dbReference type="Gene3D" id="3.30.70.360">
    <property type="match status" value="1"/>
</dbReference>
<feature type="domain" description="Peptidase M20 dimerisation" evidence="10">
    <location>
        <begin position="205"/>
        <end position="304"/>
    </location>
</feature>
<feature type="binding site" evidence="9">
    <location>
        <position position="196"/>
    </location>
    <ligand>
        <name>Zn(2+)</name>
        <dbReference type="ChEBI" id="CHEBI:29105"/>
        <label>1</label>
    </ligand>
</feature>
<keyword evidence="3 9" id="KW-0479">Metal-binding</keyword>
<dbReference type="InterPro" id="IPR002933">
    <property type="entry name" value="Peptidase_M20"/>
</dbReference>
<feature type="binding site" evidence="9">
    <location>
        <position position="174"/>
    </location>
    <ligand>
        <name>Zn(2+)</name>
        <dbReference type="ChEBI" id="CHEBI:29105"/>
        <label>2</label>
    </ligand>
</feature>
<protein>
    <recommendedName>
        <fullName evidence="7">Peptidase T</fullName>
        <ecNumber evidence="7">3.4.11.4</ecNumber>
    </recommendedName>
</protein>
<dbReference type="Pfam" id="PF01546">
    <property type="entry name" value="Peptidase_M20"/>
    <property type="match status" value="1"/>
</dbReference>
<dbReference type="GO" id="GO:0006518">
    <property type="term" value="P:peptide metabolic process"/>
    <property type="evidence" value="ECO:0007669"/>
    <property type="project" value="InterPro"/>
</dbReference>
<dbReference type="SUPFAM" id="SSF55031">
    <property type="entry name" value="Bacterial exopeptidase dimerisation domain"/>
    <property type="match status" value="1"/>
</dbReference>
<evidence type="ECO:0000259" key="10">
    <source>
        <dbReference type="Pfam" id="PF07687"/>
    </source>
</evidence>
<dbReference type="SUPFAM" id="SSF53187">
    <property type="entry name" value="Zn-dependent exopeptidases"/>
    <property type="match status" value="1"/>
</dbReference>
<evidence type="ECO:0000256" key="5">
    <source>
        <dbReference type="ARBA" id="ARBA00022833"/>
    </source>
</evidence>
<dbReference type="EMBL" id="CP016757">
    <property type="protein sequence ID" value="ANZ45528.1"/>
    <property type="molecule type" value="Genomic_DNA"/>
</dbReference>
<dbReference type="PROSITE" id="PS00758">
    <property type="entry name" value="ARGE_DAPE_CPG2_1"/>
    <property type="match status" value="1"/>
</dbReference>
<dbReference type="EC" id="3.4.11.4" evidence="7"/>
<keyword evidence="12" id="KW-1185">Reference proteome</keyword>
<dbReference type="NCBIfam" id="NF009920">
    <property type="entry name" value="PRK13381.1"/>
    <property type="match status" value="1"/>
</dbReference>
<dbReference type="Pfam" id="PF07687">
    <property type="entry name" value="M20_dimer"/>
    <property type="match status" value="1"/>
</dbReference>
<dbReference type="InterPro" id="IPR011650">
    <property type="entry name" value="Peptidase_M20_dimer"/>
</dbReference>
<evidence type="ECO:0000313" key="12">
    <source>
        <dbReference type="Proteomes" id="UP000093044"/>
    </source>
</evidence>
<dbReference type="OrthoDB" id="9804934at2"/>
<dbReference type="PIRSF" id="PIRSF037215">
    <property type="entry name" value="Peptidase_M20B"/>
    <property type="match status" value="1"/>
</dbReference>
<dbReference type="CDD" id="cd03892">
    <property type="entry name" value="M20_peptT"/>
    <property type="match status" value="1"/>
</dbReference>
<keyword evidence="4" id="KW-0378">Hydrolase</keyword>
<organism evidence="11 12">
    <name type="scientific">Cloacibacillus porcorum</name>
    <dbReference type="NCBI Taxonomy" id="1197717"/>
    <lineage>
        <taxon>Bacteria</taxon>
        <taxon>Thermotogati</taxon>
        <taxon>Synergistota</taxon>
        <taxon>Synergistia</taxon>
        <taxon>Synergistales</taxon>
        <taxon>Synergistaceae</taxon>
        <taxon>Cloacibacillus</taxon>
    </lineage>
</organism>
<evidence type="ECO:0000256" key="8">
    <source>
        <dbReference type="PIRSR" id="PIRSR037215-1"/>
    </source>
</evidence>
<dbReference type="InterPro" id="IPR036264">
    <property type="entry name" value="Bact_exopeptidase_dim_dom"/>
</dbReference>
<name>A0A1B2I6C1_9BACT</name>
<dbReference type="GO" id="GO:0045148">
    <property type="term" value="F:tripeptide aminopeptidase activity"/>
    <property type="evidence" value="ECO:0007669"/>
    <property type="project" value="UniProtKB-UniRule"/>
</dbReference>
<dbReference type="NCBIfam" id="TIGR01882">
    <property type="entry name" value="peptidase-T"/>
    <property type="match status" value="1"/>
</dbReference>
<evidence type="ECO:0000256" key="2">
    <source>
        <dbReference type="ARBA" id="ARBA00022670"/>
    </source>
</evidence>
<dbReference type="Gene3D" id="3.40.630.10">
    <property type="entry name" value="Zn peptidases"/>
    <property type="match status" value="1"/>
</dbReference>
<proteinExistence type="inferred from homology"/>
<dbReference type="GO" id="GO:0008270">
    <property type="term" value="F:zinc ion binding"/>
    <property type="evidence" value="ECO:0007669"/>
    <property type="project" value="InterPro"/>
</dbReference>
<dbReference type="PANTHER" id="PTHR42994">
    <property type="entry name" value="PEPTIDASE T"/>
    <property type="match status" value="1"/>
</dbReference>
<evidence type="ECO:0000256" key="9">
    <source>
        <dbReference type="PIRSR" id="PIRSR037215-2"/>
    </source>
</evidence>
<feature type="active site" description="Proton acceptor" evidence="8">
    <location>
        <position position="173"/>
    </location>
</feature>
<dbReference type="Proteomes" id="UP000093044">
    <property type="component" value="Chromosome"/>
</dbReference>
<evidence type="ECO:0000256" key="7">
    <source>
        <dbReference type="NCBIfam" id="TIGR01882"/>
    </source>
</evidence>
<accession>A0A1B2I6C1</accession>
<dbReference type="GO" id="GO:0006508">
    <property type="term" value="P:proteolysis"/>
    <property type="evidence" value="ECO:0007669"/>
    <property type="project" value="UniProtKB-UniRule"/>
</dbReference>
<sequence>MKAYERLLQYVRIASASDEKGAGSPSAPGIWDMARLLEREMREMGLSEVCLDEHCYLYAAIPANIETEAAVLGFIAHMDVSPASPCEDIRARLVDYDGGDILLSEDKNIVMRVSDFPFLEDYAGKRLIVTDGTTLLGADDKAGIAEILTMAERLLADDSIKHGKIVIAFTPDEEIGRGTEHFDLKRFGADFAYTVDGGRFGEISYENFNASSAQVSFTGRSVHPGTAKNVLINAQLLAMEFFSMLPAAERPENTEGREGFFLLDESGGSVESAFQRYILRDHDARRLRAREDMIGEAARRINERYGEGRAEPVITQTYRNMAEVVEKYPFMIDIAKEAVRAAGGEPFIAPIRGGTDGANLSFMGLPCPNLGTASHNHHGRLEFACADDMELVVVTLVKIAEAYASIGKRQR</sequence>
<evidence type="ECO:0000313" key="11">
    <source>
        <dbReference type="EMBL" id="ANZ45528.1"/>
    </source>
</evidence>
<dbReference type="NCBIfam" id="NF003976">
    <property type="entry name" value="PRK05469.1"/>
    <property type="match status" value="1"/>
</dbReference>
<dbReference type="InterPro" id="IPR001261">
    <property type="entry name" value="ArgE/DapE_CS"/>
</dbReference>
<evidence type="ECO:0000256" key="4">
    <source>
        <dbReference type="ARBA" id="ARBA00022801"/>
    </source>
</evidence>
<feature type="active site" evidence="8">
    <location>
        <position position="79"/>
    </location>
</feature>
<dbReference type="InterPro" id="IPR010161">
    <property type="entry name" value="Peptidase_M20B"/>
</dbReference>
<comment type="similarity">
    <text evidence="1">Belongs to the peptidase M20B family.</text>
</comment>
<dbReference type="RefSeq" id="WP_066745975.1">
    <property type="nucleotide sequence ID" value="NZ_CP016757.1"/>
</dbReference>
<dbReference type="GO" id="GO:0008237">
    <property type="term" value="F:metallopeptidase activity"/>
    <property type="evidence" value="ECO:0007669"/>
    <property type="project" value="UniProtKB-KW"/>
</dbReference>
<dbReference type="PANTHER" id="PTHR42994:SF1">
    <property type="entry name" value="PEPTIDASE T"/>
    <property type="match status" value="1"/>
</dbReference>
<reference evidence="11" key="1">
    <citation type="submission" date="2016-08" db="EMBL/GenBank/DDBJ databases">
        <title>Complete genome of Cloacibacillus porcorum.</title>
        <authorList>
            <person name="Looft T."/>
            <person name="Bayles D.O."/>
            <person name="Alt D.P."/>
        </authorList>
    </citation>
    <scope>NUCLEOTIDE SEQUENCE [LARGE SCALE GENOMIC DNA]</scope>
    <source>
        <strain evidence="11">CL-84</strain>
    </source>
</reference>
<comment type="cofactor">
    <cofactor evidence="9">
        <name>Zn(2+)</name>
        <dbReference type="ChEBI" id="CHEBI:29105"/>
    </cofactor>
    <text evidence="9">Binds 2 Zn(2+) ions per subunit.</text>
</comment>
<dbReference type="STRING" id="1197717.BED41_10870"/>
<dbReference type="PROSITE" id="PS00759">
    <property type="entry name" value="ARGE_DAPE_CPG2_2"/>
    <property type="match status" value="1"/>
</dbReference>
<feature type="binding site" evidence="9">
    <location>
        <position position="139"/>
    </location>
    <ligand>
        <name>Zn(2+)</name>
        <dbReference type="ChEBI" id="CHEBI:29105"/>
        <label>2</label>
    </ligand>
</feature>
<feature type="binding site" evidence="9">
    <location>
        <position position="378"/>
    </location>
    <ligand>
        <name>Zn(2+)</name>
        <dbReference type="ChEBI" id="CHEBI:29105"/>
        <label>2</label>
    </ligand>
</feature>
<keyword evidence="2" id="KW-0645">Protease</keyword>
<gene>
    <name evidence="11" type="ORF">BED41_10870</name>
</gene>
<evidence type="ECO:0000256" key="6">
    <source>
        <dbReference type="ARBA" id="ARBA00023049"/>
    </source>
</evidence>
<feature type="binding site" evidence="9">
    <location>
        <position position="77"/>
    </location>
    <ligand>
        <name>Zn(2+)</name>
        <dbReference type="ChEBI" id="CHEBI:29105"/>
        <label>1</label>
    </ligand>
</feature>
<dbReference type="GeneID" id="83058349"/>